<evidence type="ECO:0000313" key="10">
    <source>
        <dbReference type="EMBL" id="KAL2499811.1"/>
    </source>
</evidence>
<dbReference type="EMBL" id="JBFOLK010000007">
    <property type="protein sequence ID" value="KAL2499811.1"/>
    <property type="molecule type" value="Genomic_DNA"/>
</dbReference>
<dbReference type="GO" id="GO:0006865">
    <property type="term" value="P:amino acid transport"/>
    <property type="evidence" value="ECO:0007669"/>
    <property type="project" value="UniProtKB-KW"/>
</dbReference>
<keyword evidence="6 9" id="KW-1133">Transmembrane helix</keyword>
<dbReference type="GO" id="GO:0016020">
    <property type="term" value="C:membrane"/>
    <property type="evidence" value="ECO:0007669"/>
    <property type="project" value="UniProtKB-SubCell"/>
</dbReference>
<evidence type="ECO:0000256" key="4">
    <source>
        <dbReference type="ARBA" id="ARBA00022692"/>
    </source>
</evidence>
<comment type="similarity">
    <text evidence="2">Belongs to the GLUTAMINE DUMPER 1 (TC 9.B.60) family.</text>
</comment>
<evidence type="ECO:0000256" key="9">
    <source>
        <dbReference type="SAM" id="Phobius"/>
    </source>
</evidence>
<gene>
    <name evidence="10" type="ORF">Adt_25361</name>
</gene>
<dbReference type="Proteomes" id="UP001604336">
    <property type="component" value="Unassembled WGS sequence"/>
</dbReference>
<feature type="compositionally biased region" description="Basic and acidic residues" evidence="8">
    <location>
        <begin position="59"/>
        <end position="68"/>
    </location>
</feature>
<evidence type="ECO:0000256" key="7">
    <source>
        <dbReference type="ARBA" id="ARBA00023136"/>
    </source>
</evidence>
<keyword evidence="7 9" id="KW-0472">Membrane</keyword>
<dbReference type="PANTHER" id="PTHR33228:SF76">
    <property type="entry name" value="PROTEIN GLUTAMINE DUMPER 7"/>
    <property type="match status" value="1"/>
</dbReference>
<evidence type="ECO:0000256" key="2">
    <source>
        <dbReference type="ARBA" id="ARBA00009977"/>
    </source>
</evidence>
<comment type="caution">
    <text evidence="10">The sequence shown here is derived from an EMBL/GenBank/DDBJ whole genome shotgun (WGS) entry which is preliminary data.</text>
</comment>
<evidence type="ECO:0000256" key="1">
    <source>
        <dbReference type="ARBA" id="ARBA00004167"/>
    </source>
</evidence>
<keyword evidence="3" id="KW-0813">Transport</keyword>
<comment type="subcellular location">
    <subcellularLocation>
        <location evidence="1">Membrane</location>
        <topology evidence="1">Single-pass membrane protein</topology>
    </subcellularLocation>
</comment>
<feature type="region of interest" description="Disordered" evidence="8">
    <location>
        <begin position="48"/>
        <end position="68"/>
    </location>
</feature>
<feature type="transmembrane region" description="Helical" evidence="9">
    <location>
        <begin position="20"/>
        <end position="44"/>
    </location>
</feature>
<dbReference type="GO" id="GO:0080143">
    <property type="term" value="P:regulation of amino acid export"/>
    <property type="evidence" value="ECO:0007669"/>
    <property type="project" value="UniProtKB-ARBA"/>
</dbReference>
<keyword evidence="5" id="KW-0029">Amino-acid transport</keyword>
<dbReference type="AlphaFoldDB" id="A0ABD1SGM2"/>
<evidence type="ECO:0000256" key="3">
    <source>
        <dbReference type="ARBA" id="ARBA00022448"/>
    </source>
</evidence>
<dbReference type="InterPro" id="IPR040359">
    <property type="entry name" value="GDU"/>
</dbReference>
<sequence length="105" mass="11597">MRPTSTKTTISRPFWNWNSPLPYLFGGLSLTLLLITVALIILACSYRKRPSNSNDDSEEKPPMHEHEIKTADIGPKFAVIMAGEENPTHVAIPIPNSLPSSVQQA</sequence>
<reference evidence="11" key="1">
    <citation type="submission" date="2024-07" db="EMBL/GenBank/DDBJ databases">
        <title>Two chromosome-level genome assemblies of Korean endemic species Abeliophyllum distichum and Forsythia ovata (Oleaceae).</title>
        <authorList>
            <person name="Jang H."/>
        </authorList>
    </citation>
    <scope>NUCLEOTIDE SEQUENCE [LARGE SCALE GENOMIC DNA]</scope>
</reference>
<dbReference type="PANTHER" id="PTHR33228">
    <property type="entry name" value="PROTEIN GLUTAMINE DUMPER 4-RELATED"/>
    <property type="match status" value="1"/>
</dbReference>
<name>A0ABD1SGM2_9LAMI</name>
<keyword evidence="4 9" id="KW-0812">Transmembrane</keyword>
<evidence type="ECO:0000256" key="8">
    <source>
        <dbReference type="SAM" id="MobiDB-lite"/>
    </source>
</evidence>
<organism evidence="10 11">
    <name type="scientific">Abeliophyllum distichum</name>
    <dbReference type="NCBI Taxonomy" id="126358"/>
    <lineage>
        <taxon>Eukaryota</taxon>
        <taxon>Viridiplantae</taxon>
        <taxon>Streptophyta</taxon>
        <taxon>Embryophyta</taxon>
        <taxon>Tracheophyta</taxon>
        <taxon>Spermatophyta</taxon>
        <taxon>Magnoliopsida</taxon>
        <taxon>eudicotyledons</taxon>
        <taxon>Gunneridae</taxon>
        <taxon>Pentapetalae</taxon>
        <taxon>asterids</taxon>
        <taxon>lamiids</taxon>
        <taxon>Lamiales</taxon>
        <taxon>Oleaceae</taxon>
        <taxon>Forsythieae</taxon>
        <taxon>Abeliophyllum</taxon>
    </lineage>
</organism>
<accession>A0ABD1SGM2</accession>
<evidence type="ECO:0000256" key="6">
    <source>
        <dbReference type="ARBA" id="ARBA00022989"/>
    </source>
</evidence>
<keyword evidence="11" id="KW-1185">Reference proteome</keyword>
<proteinExistence type="inferred from homology"/>
<evidence type="ECO:0000256" key="5">
    <source>
        <dbReference type="ARBA" id="ARBA00022970"/>
    </source>
</evidence>
<evidence type="ECO:0000313" key="11">
    <source>
        <dbReference type="Proteomes" id="UP001604336"/>
    </source>
</evidence>
<protein>
    <submittedName>
        <fullName evidence="10">Protein GLUTAMINE DUMPER 2</fullName>
    </submittedName>
</protein>